<protein>
    <submittedName>
        <fullName evidence="2">Uncharacterized protein</fullName>
    </submittedName>
</protein>
<name>A0AAV4S576_CAEEX</name>
<dbReference type="AlphaFoldDB" id="A0AAV4S576"/>
<sequence length="81" mass="9064">MEVDISPNKSSLTFARLRMSSNAGNFILARIKDTGEARILKGGWIIRQDEFVQKGDNWETNSFQNGGGNVTQQNHRIDSPV</sequence>
<proteinExistence type="predicted"/>
<keyword evidence="3" id="KW-1185">Reference proteome</keyword>
<evidence type="ECO:0000256" key="1">
    <source>
        <dbReference type="SAM" id="MobiDB-lite"/>
    </source>
</evidence>
<organism evidence="2 3">
    <name type="scientific">Caerostris extrusa</name>
    <name type="common">Bark spider</name>
    <name type="synonym">Caerostris bankana</name>
    <dbReference type="NCBI Taxonomy" id="172846"/>
    <lineage>
        <taxon>Eukaryota</taxon>
        <taxon>Metazoa</taxon>
        <taxon>Ecdysozoa</taxon>
        <taxon>Arthropoda</taxon>
        <taxon>Chelicerata</taxon>
        <taxon>Arachnida</taxon>
        <taxon>Araneae</taxon>
        <taxon>Araneomorphae</taxon>
        <taxon>Entelegynae</taxon>
        <taxon>Araneoidea</taxon>
        <taxon>Araneidae</taxon>
        <taxon>Caerostris</taxon>
    </lineage>
</organism>
<accession>A0AAV4S576</accession>
<evidence type="ECO:0000313" key="2">
    <source>
        <dbReference type="EMBL" id="GIY28795.1"/>
    </source>
</evidence>
<dbReference type="Proteomes" id="UP001054945">
    <property type="component" value="Unassembled WGS sequence"/>
</dbReference>
<feature type="compositionally biased region" description="Polar residues" evidence="1">
    <location>
        <begin position="61"/>
        <end position="74"/>
    </location>
</feature>
<comment type="caution">
    <text evidence="2">The sequence shown here is derived from an EMBL/GenBank/DDBJ whole genome shotgun (WGS) entry which is preliminary data.</text>
</comment>
<evidence type="ECO:0000313" key="3">
    <source>
        <dbReference type="Proteomes" id="UP001054945"/>
    </source>
</evidence>
<dbReference type="EMBL" id="BPLR01008985">
    <property type="protein sequence ID" value="GIY28795.1"/>
    <property type="molecule type" value="Genomic_DNA"/>
</dbReference>
<gene>
    <name evidence="2" type="ORF">CEXT_279511</name>
</gene>
<reference evidence="2 3" key="1">
    <citation type="submission" date="2021-06" db="EMBL/GenBank/DDBJ databases">
        <title>Caerostris extrusa draft genome.</title>
        <authorList>
            <person name="Kono N."/>
            <person name="Arakawa K."/>
        </authorList>
    </citation>
    <scope>NUCLEOTIDE SEQUENCE [LARGE SCALE GENOMIC DNA]</scope>
</reference>
<feature type="region of interest" description="Disordered" evidence="1">
    <location>
        <begin position="61"/>
        <end position="81"/>
    </location>
</feature>